<comment type="caution">
    <text evidence="2">The sequence shown here is derived from an EMBL/GenBank/DDBJ whole genome shotgun (WGS) entry which is preliminary data.</text>
</comment>
<name>A0A561UPU7_9ACTN</name>
<feature type="region of interest" description="Disordered" evidence="1">
    <location>
        <begin position="1"/>
        <end position="20"/>
    </location>
</feature>
<gene>
    <name evidence="2" type="ORF">FHX73_115247</name>
</gene>
<evidence type="ECO:0000313" key="2">
    <source>
        <dbReference type="EMBL" id="TWG01354.1"/>
    </source>
</evidence>
<protein>
    <submittedName>
        <fullName evidence="2">Uncharacterized protein</fullName>
    </submittedName>
</protein>
<dbReference type="RefSeq" id="WP_211786254.1">
    <property type="nucleotide sequence ID" value="NZ_BAAAMZ010000007.1"/>
</dbReference>
<evidence type="ECO:0000256" key="1">
    <source>
        <dbReference type="SAM" id="MobiDB-lite"/>
    </source>
</evidence>
<reference evidence="2 3" key="1">
    <citation type="submission" date="2019-06" db="EMBL/GenBank/DDBJ databases">
        <title>Sequencing the genomes of 1000 actinobacteria strains.</title>
        <authorList>
            <person name="Klenk H.-P."/>
        </authorList>
    </citation>
    <scope>NUCLEOTIDE SEQUENCE [LARGE SCALE GENOMIC DNA]</scope>
    <source>
        <strain evidence="2 3">DSM 44826</strain>
    </source>
</reference>
<keyword evidence="3" id="KW-1185">Reference proteome</keyword>
<dbReference type="EMBL" id="VIWT01000001">
    <property type="protein sequence ID" value="TWG01354.1"/>
    <property type="molecule type" value="Genomic_DNA"/>
</dbReference>
<sequence>MPRKPPGVVRATPPEHPGPAPVSHLLIGTCPGPPACAAVHTYLFVDGLDLIERSHSGAVGIPPHLLLSPGGPLYPTDRARTVTVADPPLGSSNSFGVEIRIRMRGGTVIWSDLMYPGADRAPIWEVRFELAHYLTELERAHSRWGNAGGS</sequence>
<evidence type="ECO:0000313" key="3">
    <source>
        <dbReference type="Proteomes" id="UP000317940"/>
    </source>
</evidence>
<dbReference type="Proteomes" id="UP000317940">
    <property type="component" value="Unassembled WGS sequence"/>
</dbReference>
<proteinExistence type="predicted"/>
<organism evidence="2 3">
    <name type="scientific">Kitasatospora viridis</name>
    <dbReference type="NCBI Taxonomy" id="281105"/>
    <lineage>
        <taxon>Bacteria</taxon>
        <taxon>Bacillati</taxon>
        <taxon>Actinomycetota</taxon>
        <taxon>Actinomycetes</taxon>
        <taxon>Kitasatosporales</taxon>
        <taxon>Streptomycetaceae</taxon>
        <taxon>Kitasatospora</taxon>
    </lineage>
</organism>
<dbReference type="AlphaFoldDB" id="A0A561UPU7"/>
<accession>A0A561UPU7</accession>